<feature type="compositionally biased region" description="Basic and acidic residues" evidence="7">
    <location>
        <begin position="26"/>
        <end position="39"/>
    </location>
</feature>
<dbReference type="EMBL" id="JAKNSF020000014">
    <property type="protein sequence ID" value="KAK7735151.1"/>
    <property type="molecule type" value="Genomic_DNA"/>
</dbReference>
<keyword evidence="2" id="KW-0862">Zinc</keyword>
<keyword evidence="5" id="KW-0804">Transcription</keyword>
<dbReference type="InterPro" id="IPR036864">
    <property type="entry name" value="Zn2-C6_fun-type_DNA-bd_sf"/>
</dbReference>
<feature type="region of interest" description="Disordered" evidence="7">
    <location>
        <begin position="714"/>
        <end position="738"/>
    </location>
</feature>
<dbReference type="PROSITE" id="PS50048">
    <property type="entry name" value="ZN2_CY6_FUNGAL_2"/>
    <property type="match status" value="1"/>
</dbReference>
<comment type="caution">
    <text evidence="9">The sequence shown here is derived from an EMBL/GenBank/DDBJ whole genome shotgun (WGS) entry which is preliminary data.</text>
</comment>
<feature type="region of interest" description="Disordered" evidence="7">
    <location>
        <begin position="799"/>
        <end position="835"/>
    </location>
</feature>
<dbReference type="PANTHER" id="PTHR31944:SF130">
    <property type="entry name" value="ZN(II)2CYS6 TRANSCRIPTION FACTO (EUROFUNG)"/>
    <property type="match status" value="1"/>
</dbReference>
<name>A0ABR1PFP5_DIAER</name>
<dbReference type="Pfam" id="PF00172">
    <property type="entry name" value="Zn_clus"/>
    <property type="match status" value="1"/>
</dbReference>
<evidence type="ECO:0000256" key="3">
    <source>
        <dbReference type="ARBA" id="ARBA00023015"/>
    </source>
</evidence>
<feature type="compositionally biased region" description="Polar residues" evidence="7">
    <location>
        <begin position="825"/>
        <end position="835"/>
    </location>
</feature>
<dbReference type="SMART" id="SM00906">
    <property type="entry name" value="Fungal_trans"/>
    <property type="match status" value="1"/>
</dbReference>
<accession>A0ABR1PFP5</accession>
<dbReference type="Pfam" id="PF04082">
    <property type="entry name" value="Fungal_trans"/>
    <property type="match status" value="1"/>
</dbReference>
<evidence type="ECO:0000256" key="1">
    <source>
        <dbReference type="ARBA" id="ARBA00022723"/>
    </source>
</evidence>
<evidence type="ECO:0000256" key="4">
    <source>
        <dbReference type="ARBA" id="ARBA00023125"/>
    </source>
</evidence>
<dbReference type="SMART" id="SM00066">
    <property type="entry name" value="GAL4"/>
    <property type="match status" value="1"/>
</dbReference>
<gene>
    <name evidence="9" type="ORF">SLS63_004139</name>
</gene>
<proteinExistence type="predicted"/>
<dbReference type="InterPro" id="IPR007219">
    <property type="entry name" value="XnlR_reg_dom"/>
</dbReference>
<dbReference type="CDD" id="cd00067">
    <property type="entry name" value="GAL4"/>
    <property type="match status" value="1"/>
</dbReference>
<organism evidence="9 10">
    <name type="scientific">Diaporthe eres</name>
    <name type="common">Phomopsis oblonga</name>
    <dbReference type="NCBI Taxonomy" id="83184"/>
    <lineage>
        <taxon>Eukaryota</taxon>
        <taxon>Fungi</taxon>
        <taxon>Dikarya</taxon>
        <taxon>Ascomycota</taxon>
        <taxon>Pezizomycotina</taxon>
        <taxon>Sordariomycetes</taxon>
        <taxon>Sordariomycetidae</taxon>
        <taxon>Diaporthales</taxon>
        <taxon>Diaporthaceae</taxon>
        <taxon>Diaporthe</taxon>
        <taxon>Diaporthe eres species complex</taxon>
    </lineage>
</organism>
<dbReference type="Gene3D" id="4.10.240.10">
    <property type="entry name" value="Zn(2)-C6 fungal-type DNA-binding domain"/>
    <property type="match status" value="1"/>
</dbReference>
<sequence length="862" mass="96884">MSESARADSEAAHGDDHSTPSSPGGDGDHSEDKNGDQPPRKRQRVRLSCLECRRRKLSCDRGYPCERCLKSGTPDRCTYETRPGVAPPPKPAGLQLSQYDGRLSLSNDNLVRKDSARDFDRIRRLEIEVSQLKNLLSKQLSNDGSLTVDANSQAATRPDPDLVPEHKLPEFMQYGHDAGDEMRFFRGKEFRTRYFGPHNASMAFSQLTGLSPFMKETAEEWLKPLHVAARTKDRDQRKVAREAKFKAADLELEQLLPSKLETDMLTSLYLDQFEQLHRIVHIPSFRRQYERFWIPTEVRPAAHTALVLAMMAVSACMHSNSSSPPKFTGMVSCAHQTAEKWIWACEEWHRKQSHKHRRLIHYQIALLLYLAKRVNNVKKKRFWTNSGILTREGISLGLHRDPDAMIGASRNISLFNQEMRRRLWATIQEFDFQASFDHGLPTIVSSLHLDVKPPRNINDDEFDVDVTELPPSRPVSEYTGSSFQHLCRQSLPLRLELSKLLSGPPDDLDYEQVIRYTNEITQEIDALPSWDTSASMDEQESPKPLLAYTLLHVQLRQYIMPLHQPFLRMRKVNSKYQFSEVMFYNAARDMVLLHDKLTEFGVRTLNFLREDALTLALNLTSVTMLQSRGSTNMIMVNSPHTLKLLDQCLQMKEDRILRCGNNEPWGYSIMCAAYGLLETHLGIKDSQTAKSSSAERFINLHYRLLAGQEPPVLGPQQQQQIAAAQAQHSQQGGGSNVQVRAEGPSLLERAKTITPYLHPGVSAASASTSAGGGGGAGVAVSGGGDVAGLPSTPWWLAAADPTVSLPPDGPGSLAGPSPERRSNRDPSQMQMQPQAPLNPEFNMEMLGFNLNELWAVDTWDAY</sequence>
<dbReference type="CDD" id="cd12148">
    <property type="entry name" value="fungal_TF_MHR"/>
    <property type="match status" value="1"/>
</dbReference>
<dbReference type="PANTHER" id="PTHR31944">
    <property type="entry name" value="HEME-RESPONSIVE ZINC FINGER TRANSCRIPTION FACTOR HAP1"/>
    <property type="match status" value="1"/>
</dbReference>
<evidence type="ECO:0000256" key="7">
    <source>
        <dbReference type="SAM" id="MobiDB-lite"/>
    </source>
</evidence>
<dbReference type="PROSITE" id="PS00463">
    <property type="entry name" value="ZN2_CY6_FUNGAL_1"/>
    <property type="match status" value="1"/>
</dbReference>
<protein>
    <recommendedName>
        <fullName evidence="8">Zn(2)-C6 fungal-type domain-containing protein</fullName>
    </recommendedName>
</protein>
<evidence type="ECO:0000256" key="2">
    <source>
        <dbReference type="ARBA" id="ARBA00022833"/>
    </source>
</evidence>
<dbReference type="Proteomes" id="UP001430848">
    <property type="component" value="Unassembled WGS sequence"/>
</dbReference>
<feature type="region of interest" description="Disordered" evidence="7">
    <location>
        <begin position="1"/>
        <end position="44"/>
    </location>
</feature>
<keyword evidence="1" id="KW-0479">Metal-binding</keyword>
<dbReference type="InterPro" id="IPR001138">
    <property type="entry name" value="Zn2Cys6_DnaBD"/>
</dbReference>
<evidence type="ECO:0000256" key="6">
    <source>
        <dbReference type="ARBA" id="ARBA00023242"/>
    </source>
</evidence>
<evidence type="ECO:0000313" key="9">
    <source>
        <dbReference type="EMBL" id="KAK7735151.1"/>
    </source>
</evidence>
<evidence type="ECO:0000259" key="8">
    <source>
        <dbReference type="PROSITE" id="PS50048"/>
    </source>
</evidence>
<keyword evidence="10" id="KW-1185">Reference proteome</keyword>
<evidence type="ECO:0000256" key="5">
    <source>
        <dbReference type="ARBA" id="ARBA00023163"/>
    </source>
</evidence>
<keyword evidence="4" id="KW-0238">DNA-binding</keyword>
<feature type="compositionally biased region" description="Basic and acidic residues" evidence="7">
    <location>
        <begin position="1"/>
        <end position="18"/>
    </location>
</feature>
<evidence type="ECO:0000313" key="10">
    <source>
        <dbReference type="Proteomes" id="UP001430848"/>
    </source>
</evidence>
<keyword evidence="3" id="KW-0805">Transcription regulation</keyword>
<dbReference type="SUPFAM" id="SSF57701">
    <property type="entry name" value="Zn2/Cys6 DNA-binding domain"/>
    <property type="match status" value="1"/>
</dbReference>
<feature type="domain" description="Zn(2)-C6 fungal-type" evidence="8">
    <location>
        <begin position="48"/>
        <end position="79"/>
    </location>
</feature>
<dbReference type="InterPro" id="IPR051430">
    <property type="entry name" value="Fungal_TF_Env_Response"/>
</dbReference>
<reference evidence="9 10" key="1">
    <citation type="submission" date="2024-02" db="EMBL/GenBank/DDBJ databases">
        <title>De novo assembly and annotation of 12 fungi associated with fruit tree decline syndrome in Ontario, Canada.</title>
        <authorList>
            <person name="Sulman M."/>
            <person name="Ellouze W."/>
            <person name="Ilyukhin E."/>
        </authorList>
    </citation>
    <scope>NUCLEOTIDE SEQUENCE [LARGE SCALE GENOMIC DNA]</scope>
    <source>
        <strain evidence="9 10">M169</strain>
    </source>
</reference>
<feature type="compositionally biased region" description="Low complexity" evidence="7">
    <location>
        <begin position="714"/>
        <end position="730"/>
    </location>
</feature>
<keyword evidence="6" id="KW-0539">Nucleus</keyword>